<dbReference type="Gene3D" id="1.10.620.20">
    <property type="entry name" value="Ribonucleotide Reductase, subunit A"/>
    <property type="match status" value="1"/>
</dbReference>
<dbReference type="GO" id="GO:0016491">
    <property type="term" value="F:oxidoreductase activity"/>
    <property type="evidence" value="ECO:0007669"/>
    <property type="project" value="InterPro"/>
</dbReference>
<comment type="caution">
    <text evidence="1">The sequence shown here is derived from an EMBL/GenBank/DDBJ whole genome shotgun (WGS) entry which is preliminary data.</text>
</comment>
<sequence length="327" mass="36996">MPAEAHEKMIKQECSIDSDALMVFLDWNEAATVRSRPNAYDLSGWAQGGEQHKDWFVPTATPWLADEAVHCHGDAVRQAILARYLVMFLDYTTELETRIVNRSITTIAHDRIGLGLSPELKLTGLKLYADEAYHAVMSADVANQVSAIYGIANREITSERVQNIRALVNSVEPAHTELAWFVVGFVSETVITKEFLKISRSTVYTPVYRMLRDHLEDELKHSLYFSHLFTIVWQGVSDAQKTFMADFIVKAIFEFFRLHETWLYENLKLVGVDAASAQVIHERQQGSAPHRARARAGCTATITAMKRSGFFKEPMNVKRFAEAGLIE</sequence>
<dbReference type="InterPro" id="IPR012348">
    <property type="entry name" value="RNR-like"/>
</dbReference>
<dbReference type="AlphaFoldDB" id="A0A423NCL7"/>
<dbReference type="EMBL" id="MOBY01000003">
    <property type="protein sequence ID" value="RON95999.1"/>
    <property type="molecule type" value="Genomic_DNA"/>
</dbReference>
<dbReference type="Proteomes" id="UP000283650">
    <property type="component" value="Unassembled WGS sequence"/>
</dbReference>
<protein>
    <submittedName>
        <fullName evidence="1">Aminobenzoate oxygenase</fullName>
    </submittedName>
</protein>
<organism evidence="1 2">
    <name type="scientific">Pseudomonas fluorescens</name>
    <dbReference type="NCBI Taxonomy" id="294"/>
    <lineage>
        <taxon>Bacteria</taxon>
        <taxon>Pseudomonadati</taxon>
        <taxon>Pseudomonadota</taxon>
        <taxon>Gammaproteobacteria</taxon>
        <taxon>Pseudomonadales</taxon>
        <taxon>Pseudomonadaceae</taxon>
        <taxon>Pseudomonas</taxon>
    </lineage>
</organism>
<proteinExistence type="predicted"/>
<dbReference type="Pfam" id="PF11583">
    <property type="entry name" value="AurF"/>
    <property type="match status" value="1"/>
</dbReference>
<gene>
    <name evidence="1" type="ORF">BK672_05340</name>
</gene>
<name>A0A423NCL7_PSEFL</name>
<dbReference type="InterPro" id="IPR025859">
    <property type="entry name" value="AurF/CmlI"/>
</dbReference>
<accession>A0A423NCL7</accession>
<evidence type="ECO:0000313" key="2">
    <source>
        <dbReference type="Proteomes" id="UP000283650"/>
    </source>
</evidence>
<evidence type="ECO:0000313" key="1">
    <source>
        <dbReference type="EMBL" id="RON95999.1"/>
    </source>
</evidence>
<reference evidence="1 2" key="1">
    <citation type="submission" date="2016-10" db="EMBL/GenBank/DDBJ databases">
        <title>Comparative genome analysis of multiple Pseudomonas spp. focuses on biocontrol and plant growth promoting traits.</title>
        <authorList>
            <person name="Tao X.-Y."/>
            <person name="Taylor C.G."/>
        </authorList>
    </citation>
    <scope>NUCLEOTIDE SEQUENCE [LARGE SCALE GENOMIC DNA]</scope>
    <source>
        <strain evidence="1 2">2F9</strain>
    </source>
</reference>